<dbReference type="Pfam" id="PF00107">
    <property type="entry name" value="ADH_zinc_N"/>
    <property type="match status" value="1"/>
</dbReference>
<evidence type="ECO:0000259" key="2">
    <source>
        <dbReference type="SMART" id="SM00829"/>
    </source>
</evidence>
<dbReference type="InterPro" id="IPR013149">
    <property type="entry name" value="ADH-like_C"/>
</dbReference>
<feature type="domain" description="Enoyl reductase (ER)" evidence="2">
    <location>
        <begin position="15"/>
        <end position="335"/>
    </location>
</feature>
<dbReference type="RefSeq" id="XP_007860636.1">
    <property type="nucleotide sequence ID" value="XM_007862445.1"/>
</dbReference>
<dbReference type="SUPFAM" id="SSF51735">
    <property type="entry name" value="NAD(P)-binding Rossmann-fold domains"/>
    <property type="match status" value="1"/>
</dbReference>
<proteinExistence type="inferred from homology"/>
<dbReference type="GO" id="GO:0016491">
    <property type="term" value="F:oxidoreductase activity"/>
    <property type="evidence" value="ECO:0007669"/>
    <property type="project" value="InterPro"/>
</dbReference>
<organism evidence="3 4">
    <name type="scientific">Gloeophyllum trabeum (strain ATCC 11539 / FP-39264 / Madison 617)</name>
    <name type="common">Brown rot fungus</name>
    <dbReference type="NCBI Taxonomy" id="670483"/>
    <lineage>
        <taxon>Eukaryota</taxon>
        <taxon>Fungi</taxon>
        <taxon>Dikarya</taxon>
        <taxon>Basidiomycota</taxon>
        <taxon>Agaricomycotina</taxon>
        <taxon>Agaricomycetes</taxon>
        <taxon>Gloeophyllales</taxon>
        <taxon>Gloeophyllaceae</taxon>
        <taxon>Gloeophyllum</taxon>
    </lineage>
</organism>
<dbReference type="GeneID" id="19298944"/>
<evidence type="ECO:0000313" key="4">
    <source>
        <dbReference type="Proteomes" id="UP000030669"/>
    </source>
</evidence>
<dbReference type="HOGENOM" id="CLU_026673_3_0_1"/>
<dbReference type="Proteomes" id="UP000030669">
    <property type="component" value="Unassembled WGS sequence"/>
</dbReference>
<dbReference type="AlphaFoldDB" id="S7RYX9"/>
<dbReference type="InterPro" id="IPR013154">
    <property type="entry name" value="ADH-like_N"/>
</dbReference>
<dbReference type="GO" id="GO:0008270">
    <property type="term" value="F:zinc ion binding"/>
    <property type="evidence" value="ECO:0007669"/>
    <property type="project" value="InterPro"/>
</dbReference>
<evidence type="ECO:0000256" key="1">
    <source>
        <dbReference type="ARBA" id="ARBA00010371"/>
    </source>
</evidence>
<name>S7RYX9_GLOTA</name>
<dbReference type="PANTHER" id="PTHR11695">
    <property type="entry name" value="ALCOHOL DEHYDROGENASE RELATED"/>
    <property type="match status" value="1"/>
</dbReference>
<dbReference type="STRING" id="670483.S7RYX9"/>
<dbReference type="OrthoDB" id="203908at2759"/>
<dbReference type="CDD" id="cd08252">
    <property type="entry name" value="AL_MDR"/>
    <property type="match status" value="1"/>
</dbReference>
<reference evidence="3 4" key="1">
    <citation type="journal article" date="2012" name="Science">
        <title>The Paleozoic origin of enzymatic lignin decomposition reconstructed from 31 fungal genomes.</title>
        <authorList>
            <person name="Floudas D."/>
            <person name="Binder M."/>
            <person name="Riley R."/>
            <person name="Barry K."/>
            <person name="Blanchette R.A."/>
            <person name="Henrissat B."/>
            <person name="Martinez A.T."/>
            <person name="Otillar R."/>
            <person name="Spatafora J.W."/>
            <person name="Yadav J.S."/>
            <person name="Aerts A."/>
            <person name="Benoit I."/>
            <person name="Boyd A."/>
            <person name="Carlson A."/>
            <person name="Copeland A."/>
            <person name="Coutinho P.M."/>
            <person name="de Vries R.P."/>
            <person name="Ferreira P."/>
            <person name="Findley K."/>
            <person name="Foster B."/>
            <person name="Gaskell J."/>
            <person name="Glotzer D."/>
            <person name="Gorecki P."/>
            <person name="Heitman J."/>
            <person name="Hesse C."/>
            <person name="Hori C."/>
            <person name="Igarashi K."/>
            <person name="Jurgens J.A."/>
            <person name="Kallen N."/>
            <person name="Kersten P."/>
            <person name="Kohler A."/>
            <person name="Kuees U."/>
            <person name="Kumar T.K.A."/>
            <person name="Kuo A."/>
            <person name="LaButti K."/>
            <person name="Larrondo L.F."/>
            <person name="Lindquist E."/>
            <person name="Ling A."/>
            <person name="Lombard V."/>
            <person name="Lucas S."/>
            <person name="Lundell T."/>
            <person name="Martin R."/>
            <person name="McLaughlin D.J."/>
            <person name="Morgenstern I."/>
            <person name="Morin E."/>
            <person name="Murat C."/>
            <person name="Nagy L.G."/>
            <person name="Nolan M."/>
            <person name="Ohm R.A."/>
            <person name="Patyshakuliyeva A."/>
            <person name="Rokas A."/>
            <person name="Ruiz-Duenas F.J."/>
            <person name="Sabat G."/>
            <person name="Salamov A."/>
            <person name="Samejima M."/>
            <person name="Schmutz J."/>
            <person name="Slot J.C."/>
            <person name="St John F."/>
            <person name="Stenlid J."/>
            <person name="Sun H."/>
            <person name="Sun S."/>
            <person name="Syed K."/>
            <person name="Tsang A."/>
            <person name="Wiebenga A."/>
            <person name="Young D."/>
            <person name="Pisabarro A."/>
            <person name="Eastwood D.C."/>
            <person name="Martin F."/>
            <person name="Cullen D."/>
            <person name="Grigoriev I.V."/>
            <person name="Hibbett D.S."/>
        </authorList>
    </citation>
    <scope>NUCLEOTIDE SEQUENCE [LARGE SCALE GENOMIC DNA]</scope>
    <source>
        <strain evidence="3 4">ATCC 11539</strain>
    </source>
</reference>
<dbReference type="InterPro" id="IPR050700">
    <property type="entry name" value="YIM1/Zinc_Alcohol_DH_Fams"/>
</dbReference>
<dbReference type="Gene3D" id="3.90.180.10">
    <property type="entry name" value="Medium-chain alcohol dehydrogenases, catalytic domain"/>
    <property type="match status" value="1"/>
</dbReference>
<dbReference type="KEGG" id="gtr:GLOTRDRAFT_108834"/>
<comment type="similarity">
    <text evidence="1">Belongs to the zinc-containing alcohol dehydrogenase family. Quinone oxidoreductase subfamily.</text>
</comment>
<dbReference type="Pfam" id="PF08240">
    <property type="entry name" value="ADH_N"/>
    <property type="match status" value="1"/>
</dbReference>
<dbReference type="InterPro" id="IPR020843">
    <property type="entry name" value="ER"/>
</dbReference>
<gene>
    <name evidence="3" type="ORF">GLOTRDRAFT_108834</name>
</gene>
<dbReference type="Gene3D" id="3.40.50.720">
    <property type="entry name" value="NAD(P)-binding Rossmann-like Domain"/>
    <property type="match status" value="1"/>
</dbReference>
<dbReference type="SUPFAM" id="SSF50129">
    <property type="entry name" value="GroES-like"/>
    <property type="match status" value="1"/>
</dbReference>
<dbReference type="InterPro" id="IPR014182">
    <property type="entry name" value="ADH_Zn_typ-1"/>
</dbReference>
<evidence type="ECO:0000313" key="3">
    <source>
        <dbReference type="EMBL" id="EPQ60170.1"/>
    </source>
</evidence>
<dbReference type="eggNOG" id="KOG1198">
    <property type="taxonomic scope" value="Eukaryota"/>
</dbReference>
<sequence length="344" mass="37474">MTSGQMKAIYFPEPGPASVLSLTEVPIPALETPYDILVQIKACALNPVDTKIRSGKFPAHPILGFDAAGVVEKAGQQALYKPGDEVMYSGALGRSGTNAQYSVVDSRIVGRKPKGWGWAETAGLPLVGLTAWEMLEGHFNLKPFQSPSKEETLLIVNGAGGVGSIATQLAARVFKIKSVIVTASRKETRVWAKRNGATHVINHHEALGPQLEQLGLKPTLAFICHDTQKYLEPIVKLMSPWGRIGSIVETDSPLNFHTMDAFGKALSFHWEFMLAKPANQFDLATQGRMLNDLTKAVEDGDVTSLVTVKEVLSQDSLQRMHRLIEGGVSMGKVVFEVQDTIREM</sequence>
<dbReference type="InterPro" id="IPR011032">
    <property type="entry name" value="GroES-like_sf"/>
</dbReference>
<protein>
    <submittedName>
        <fullName evidence="3">Quinone oxidoreductase</fullName>
    </submittedName>
</protein>
<dbReference type="SMART" id="SM00829">
    <property type="entry name" value="PKS_ER"/>
    <property type="match status" value="1"/>
</dbReference>
<accession>S7RYX9</accession>
<dbReference type="OMA" id="MFGTPDM"/>
<dbReference type="PANTHER" id="PTHR11695:SF294">
    <property type="entry name" value="RETICULON-4-INTERACTING PROTEIN 1, MITOCHONDRIAL"/>
    <property type="match status" value="1"/>
</dbReference>
<dbReference type="InterPro" id="IPR036291">
    <property type="entry name" value="NAD(P)-bd_dom_sf"/>
</dbReference>
<keyword evidence="4" id="KW-1185">Reference proteome</keyword>
<dbReference type="EMBL" id="KB469296">
    <property type="protein sequence ID" value="EPQ60170.1"/>
    <property type="molecule type" value="Genomic_DNA"/>
</dbReference>